<evidence type="ECO:0000313" key="2">
    <source>
        <dbReference type="EMBL" id="TCC34111.1"/>
    </source>
</evidence>
<dbReference type="InterPro" id="IPR052523">
    <property type="entry name" value="Trichothecene_AcTrans"/>
</dbReference>
<reference evidence="2 3" key="1">
    <citation type="submission" date="2019-02" db="EMBL/GenBank/DDBJ databases">
        <title>Kribbella capetownensis sp. nov. and Kribbella speibonae sp. nov., isolated from soil.</title>
        <authorList>
            <person name="Curtis S.M."/>
            <person name="Norton I."/>
            <person name="Everest G.J."/>
            <person name="Meyers P.R."/>
        </authorList>
    </citation>
    <scope>NUCLEOTIDE SEQUENCE [LARGE SCALE GENOMIC DNA]</scope>
    <source>
        <strain evidence="2 3">YM55</strain>
    </source>
</reference>
<proteinExistence type="predicted"/>
<dbReference type="AlphaFoldDB" id="A0A4R0IKS2"/>
<dbReference type="PANTHER" id="PTHR42791:SF1">
    <property type="entry name" value="N-ACETYLTRANSFERASE DOMAIN-CONTAINING PROTEIN"/>
    <property type="match status" value="1"/>
</dbReference>
<comment type="caution">
    <text evidence="2">The sequence shown here is derived from an EMBL/GenBank/DDBJ whole genome shotgun (WGS) entry which is preliminary data.</text>
</comment>
<dbReference type="InterPro" id="IPR000182">
    <property type="entry name" value="GNAT_dom"/>
</dbReference>
<dbReference type="InterPro" id="IPR016181">
    <property type="entry name" value="Acyl_CoA_acyltransferase"/>
</dbReference>
<dbReference type="SUPFAM" id="SSF55729">
    <property type="entry name" value="Acyl-CoA N-acyltransferases (Nat)"/>
    <property type="match status" value="1"/>
</dbReference>
<dbReference type="PANTHER" id="PTHR42791">
    <property type="entry name" value="GNAT FAMILY ACETYLTRANSFERASE"/>
    <property type="match status" value="1"/>
</dbReference>
<name>A0A4R0IKS2_9ACTN</name>
<dbReference type="RefSeq" id="WP_131498528.1">
    <property type="nucleotide sequence ID" value="NZ_SJKC01000004.1"/>
</dbReference>
<dbReference type="GO" id="GO:0016747">
    <property type="term" value="F:acyltransferase activity, transferring groups other than amino-acyl groups"/>
    <property type="evidence" value="ECO:0007669"/>
    <property type="project" value="InterPro"/>
</dbReference>
<organism evidence="2 3">
    <name type="scientific">Kribbella speibonae</name>
    <dbReference type="NCBI Taxonomy" id="1572660"/>
    <lineage>
        <taxon>Bacteria</taxon>
        <taxon>Bacillati</taxon>
        <taxon>Actinomycetota</taxon>
        <taxon>Actinomycetes</taxon>
        <taxon>Propionibacteriales</taxon>
        <taxon>Kribbellaceae</taxon>
        <taxon>Kribbella</taxon>
    </lineage>
</organism>
<dbReference type="PROSITE" id="PS51186">
    <property type="entry name" value="GNAT"/>
    <property type="match status" value="1"/>
</dbReference>
<accession>A0A4R0IKS2</accession>
<evidence type="ECO:0000313" key="3">
    <source>
        <dbReference type="Proteomes" id="UP000294225"/>
    </source>
</evidence>
<keyword evidence="2" id="KW-0808">Transferase</keyword>
<dbReference type="Proteomes" id="UP000294225">
    <property type="component" value="Unassembled WGS sequence"/>
</dbReference>
<protein>
    <submittedName>
        <fullName evidence="2">GNAT family N-acetyltransferase</fullName>
    </submittedName>
</protein>
<dbReference type="Pfam" id="PF00583">
    <property type="entry name" value="Acetyltransf_1"/>
    <property type="match status" value="1"/>
</dbReference>
<dbReference type="EMBL" id="SJKC01000004">
    <property type="protein sequence ID" value="TCC34111.1"/>
    <property type="molecule type" value="Genomic_DNA"/>
</dbReference>
<sequence>MQLRPVAPTDHSAVLAVLATAFADDPIATWLFGGTCRRPELQERFYRHQLGHPAARTDIVDDGDGVAIWHHLAGPEPAASTDLSAVFGTAGLRLQALGEVLAPHHPAEPHAYLFCMAVTGRRQGAGLGSALLRHRLRLLDQDGVPAYLEASSARSRALYLRHGFEDLAGPVHPAGGPPLWPMGRNPRQHS</sequence>
<evidence type="ECO:0000259" key="1">
    <source>
        <dbReference type="PROSITE" id="PS51186"/>
    </source>
</evidence>
<dbReference type="Gene3D" id="3.40.630.30">
    <property type="match status" value="1"/>
</dbReference>
<feature type="domain" description="N-acetyltransferase" evidence="1">
    <location>
        <begin position="1"/>
        <end position="187"/>
    </location>
</feature>
<gene>
    <name evidence="2" type="ORF">E0H92_29190</name>
</gene>